<comment type="cofactor">
    <cofactor evidence="2">
        <name>Mg(2+)</name>
        <dbReference type="ChEBI" id="CHEBI:18420"/>
    </cofactor>
</comment>
<keyword evidence="5" id="KW-0460">Magnesium</keyword>
<dbReference type="InterPro" id="IPR015797">
    <property type="entry name" value="NUDIX_hydrolase-like_dom_sf"/>
</dbReference>
<comment type="cofactor">
    <cofactor evidence="1">
        <name>Mn(2+)</name>
        <dbReference type="ChEBI" id="CHEBI:29035"/>
    </cofactor>
</comment>
<dbReference type="RefSeq" id="WP_013865839.1">
    <property type="nucleotide sequence ID" value="NC_015635.1"/>
</dbReference>
<protein>
    <recommendedName>
        <fullName evidence="7">Nudix hydrolase domain-containing protein</fullName>
    </recommendedName>
</protein>
<gene>
    <name evidence="8" type="ordered locus">MLP_50070</name>
</gene>
<evidence type="ECO:0000313" key="9">
    <source>
        <dbReference type="Proteomes" id="UP000007947"/>
    </source>
</evidence>
<evidence type="ECO:0000256" key="2">
    <source>
        <dbReference type="ARBA" id="ARBA00001946"/>
    </source>
</evidence>
<dbReference type="Proteomes" id="UP000007947">
    <property type="component" value="Chromosome"/>
</dbReference>
<dbReference type="Pfam" id="PF00293">
    <property type="entry name" value="NUDIX"/>
    <property type="match status" value="1"/>
</dbReference>
<keyword evidence="3" id="KW-0479">Metal-binding</keyword>
<reference evidence="8 9" key="1">
    <citation type="submission" date="2011-05" db="EMBL/GenBank/DDBJ databases">
        <title>Whole genome sequence of Microlunatus phosphovorus NM-1.</title>
        <authorList>
            <person name="Hosoyama A."/>
            <person name="Sasaki K."/>
            <person name="Harada T."/>
            <person name="Igarashi R."/>
            <person name="Kawakoshi A."/>
            <person name="Sasagawa M."/>
            <person name="Fukada J."/>
            <person name="Nakamura S."/>
            <person name="Katano Y."/>
            <person name="Hanada S."/>
            <person name="Kamagata Y."/>
            <person name="Nakamura N."/>
            <person name="Yamazaki S."/>
            <person name="Fujita N."/>
        </authorList>
    </citation>
    <scope>NUCLEOTIDE SEQUENCE [LARGE SCALE GENOMIC DNA]</scope>
    <source>
        <strain evidence="9">ATCC 700054 / DSM 10555 / JCM 9379 / NBRC 101784 / NCIMB 13414 / VKM Ac-1990 / NM-1</strain>
    </source>
</reference>
<organism evidence="8 9">
    <name type="scientific">Microlunatus phosphovorus (strain ATCC 700054 / DSM 10555 / JCM 9379 / NBRC 101784 / NCIMB 13414 / VKM Ac-1990 / NM-1)</name>
    <dbReference type="NCBI Taxonomy" id="1032480"/>
    <lineage>
        <taxon>Bacteria</taxon>
        <taxon>Bacillati</taxon>
        <taxon>Actinomycetota</taxon>
        <taxon>Actinomycetes</taxon>
        <taxon>Propionibacteriales</taxon>
        <taxon>Propionibacteriaceae</taxon>
        <taxon>Microlunatus</taxon>
    </lineage>
</organism>
<dbReference type="CDD" id="cd18870">
    <property type="entry name" value="NUDIX_AcylCoAdiphos_Nudt19"/>
    <property type="match status" value="1"/>
</dbReference>
<evidence type="ECO:0000256" key="6">
    <source>
        <dbReference type="ARBA" id="ARBA00023211"/>
    </source>
</evidence>
<dbReference type="KEGG" id="mph:MLP_50070"/>
<keyword evidence="4" id="KW-0378">Hydrolase</keyword>
<sequence>MPSHSLDVLTSLRLTVPAKLAALADAWPAGSVPASPRASASVVLCRDGDAGLETYLLHRHARMTFAASMAVFPGGGLDPVDQTAPDPRLACAIRETREETGVELTADALVPWAHWITPEQQPIRYDTAFYLAALPTGQTAEDTSSETLDADWVCPRAAVVAFQAGSLQLMPPTLSILLELSELSSVTAAIEFGRDRVIEPVLPRVVREADGWVFRYPRRIDGPADE</sequence>
<dbReference type="Gene3D" id="3.90.79.10">
    <property type="entry name" value="Nucleoside Triphosphate Pyrophosphohydrolase"/>
    <property type="match status" value="2"/>
</dbReference>
<name>F5XG87_MICPN</name>
<dbReference type="EMBL" id="AP012204">
    <property type="protein sequence ID" value="BAK38021.1"/>
    <property type="molecule type" value="Genomic_DNA"/>
</dbReference>
<evidence type="ECO:0000256" key="1">
    <source>
        <dbReference type="ARBA" id="ARBA00001936"/>
    </source>
</evidence>
<dbReference type="GO" id="GO:0046872">
    <property type="term" value="F:metal ion binding"/>
    <property type="evidence" value="ECO:0007669"/>
    <property type="project" value="UniProtKB-KW"/>
</dbReference>
<dbReference type="HOGENOM" id="CLU_059078_0_0_11"/>
<feature type="domain" description="Nudix hydrolase" evidence="7">
    <location>
        <begin position="35"/>
        <end position="175"/>
    </location>
</feature>
<dbReference type="PANTHER" id="PTHR12318:SF0">
    <property type="entry name" value="ACYL-COENZYME A DIPHOSPHATASE NUDT19"/>
    <property type="match status" value="1"/>
</dbReference>
<dbReference type="InterPro" id="IPR000086">
    <property type="entry name" value="NUDIX_hydrolase_dom"/>
</dbReference>
<evidence type="ECO:0000256" key="5">
    <source>
        <dbReference type="ARBA" id="ARBA00022842"/>
    </source>
</evidence>
<evidence type="ECO:0000313" key="8">
    <source>
        <dbReference type="EMBL" id="BAK38021.1"/>
    </source>
</evidence>
<dbReference type="AlphaFoldDB" id="F5XG87"/>
<dbReference type="SUPFAM" id="SSF55811">
    <property type="entry name" value="Nudix"/>
    <property type="match status" value="1"/>
</dbReference>
<evidence type="ECO:0000256" key="3">
    <source>
        <dbReference type="ARBA" id="ARBA00022723"/>
    </source>
</evidence>
<evidence type="ECO:0000259" key="7">
    <source>
        <dbReference type="PROSITE" id="PS51462"/>
    </source>
</evidence>
<dbReference type="STRING" id="1032480.MLP_50070"/>
<dbReference type="PANTHER" id="PTHR12318">
    <property type="entry name" value="TESTOSTERONE-REGULATED PROTEIN RP2"/>
    <property type="match status" value="1"/>
</dbReference>
<evidence type="ECO:0000256" key="4">
    <source>
        <dbReference type="ARBA" id="ARBA00022801"/>
    </source>
</evidence>
<dbReference type="PROSITE" id="PS51462">
    <property type="entry name" value="NUDIX"/>
    <property type="match status" value="1"/>
</dbReference>
<keyword evidence="9" id="KW-1185">Reference proteome</keyword>
<accession>F5XG87</accession>
<dbReference type="GO" id="GO:0016818">
    <property type="term" value="F:hydrolase activity, acting on acid anhydrides, in phosphorus-containing anhydrides"/>
    <property type="evidence" value="ECO:0007669"/>
    <property type="project" value="InterPro"/>
</dbReference>
<keyword evidence="6" id="KW-0464">Manganese</keyword>
<dbReference type="InterPro" id="IPR039121">
    <property type="entry name" value="NUDT19"/>
</dbReference>
<proteinExistence type="predicted"/>
<dbReference type="eggNOG" id="COG1051">
    <property type="taxonomic scope" value="Bacteria"/>
</dbReference>